<dbReference type="GO" id="GO:0005886">
    <property type="term" value="C:plasma membrane"/>
    <property type="evidence" value="ECO:0007669"/>
    <property type="project" value="UniProtKB-SubCell"/>
</dbReference>
<dbReference type="Pfam" id="PF03062">
    <property type="entry name" value="MBOAT"/>
    <property type="match status" value="1"/>
</dbReference>
<evidence type="ECO:0000256" key="9">
    <source>
        <dbReference type="PIRNR" id="PIRNR016636"/>
    </source>
</evidence>
<keyword evidence="6 10" id="KW-1133">Transmembrane helix</keyword>
<reference evidence="11 12" key="1">
    <citation type="submission" date="2014-06" db="EMBL/GenBank/DDBJ databases">
        <title>Draft genome sequence of Paenibacillus sp. MSt1.</title>
        <authorList>
            <person name="Aw Y.K."/>
            <person name="Ong K.S."/>
            <person name="Gan H.M."/>
            <person name="Lee S.M."/>
        </authorList>
    </citation>
    <scope>NUCLEOTIDE SEQUENCE [LARGE SCALE GENOMIC DNA]</scope>
    <source>
        <strain evidence="11 12">MSt1</strain>
    </source>
</reference>
<feature type="transmembrane region" description="Helical" evidence="10">
    <location>
        <begin position="356"/>
        <end position="381"/>
    </location>
</feature>
<keyword evidence="4 9" id="KW-0808">Transferase</keyword>
<comment type="subcellular location">
    <subcellularLocation>
        <location evidence="1">Cell membrane</location>
        <topology evidence="1">Multi-pass membrane protein</topology>
    </subcellularLocation>
</comment>
<dbReference type="InterPro" id="IPR051085">
    <property type="entry name" value="MB_O-acyltransferase"/>
</dbReference>
<dbReference type="PIRSF" id="PIRSF016636">
    <property type="entry name" value="AlgI_DltB"/>
    <property type="match status" value="1"/>
</dbReference>
<feature type="transmembrane region" description="Helical" evidence="10">
    <location>
        <begin position="301"/>
        <end position="319"/>
    </location>
</feature>
<name>A0A081P794_9BACL</name>
<feature type="transmembrane region" description="Helical" evidence="10">
    <location>
        <begin position="82"/>
        <end position="103"/>
    </location>
</feature>
<evidence type="ECO:0000313" key="12">
    <source>
        <dbReference type="Proteomes" id="UP000028123"/>
    </source>
</evidence>
<evidence type="ECO:0000256" key="10">
    <source>
        <dbReference type="SAM" id="Phobius"/>
    </source>
</evidence>
<dbReference type="GO" id="GO:0070395">
    <property type="term" value="P:lipoteichoic acid biosynthetic process"/>
    <property type="evidence" value="ECO:0007669"/>
    <property type="project" value="UniProtKB-UniRule"/>
</dbReference>
<feature type="transmembrane region" description="Helical" evidence="10">
    <location>
        <begin position="325"/>
        <end position="344"/>
    </location>
</feature>
<dbReference type="AlphaFoldDB" id="A0A081P794"/>
<dbReference type="PIRSF" id="PIRSF500216">
    <property type="entry name" value="DltB"/>
    <property type="match status" value="1"/>
</dbReference>
<organism evidence="11 12">
    <name type="scientific">Paenibacillus tyrfis</name>
    <dbReference type="NCBI Taxonomy" id="1501230"/>
    <lineage>
        <taxon>Bacteria</taxon>
        <taxon>Bacillati</taxon>
        <taxon>Bacillota</taxon>
        <taxon>Bacilli</taxon>
        <taxon>Bacillales</taxon>
        <taxon>Paenibacillaceae</taxon>
        <taxon>Paenibacillus</taxon>
    </lineage>
</organism>
<evidence type="ECO:0000256" key="4">
    <source>
        <dbReference type="ARBA" id="ARBA00022679"/>
    </source>
</evidence>
<comment type="similarity">
    <text evidence="2 9">Belongs to the membrane-bound acyltransferase family.</text>
</comment>
<evidence type="ECO:0000313" key="11">
    <source>
        <dbReference type="EMBL" id="KEQ26567.1"/>
    </source>
</evidence>
<feature type="transmembrane region" description="Helical" evidence="10">
    <location>
        <begin position="35"/>
        <end position="62"/>
    </location>
</feature>
<dbReference type="PANTHER" id="PTHR13285:SF23">
    <property type="entry name" value="TEICHOIC ACID D-ALANYLTRANSFERASE"/>
    <property type="match status" value="1"/>
</dbReference>
<feature type="transmembrane region" description="Helical" evidence="10">
    <location>
        <begin position="225"/>
        <end position="247"/>
    </location>
</feature>
<sequence length="382" mass="44594">MTPYTDFTFFLLAAIALIPTMVLLAAGRPARWYNLFVSLLFLGIIFYGNAEALLFLGCYLIWQYLLIRGYLAVRKNGKSFPLFALSIVLSVAPLIWVKLVPLLQVKHGVGFLGISYLTFKAVQILIETHDGQIKEVKLRAYLSFLIFFPTLTSGPIDRYRRFLKDEEQPPDKATCKELFYAGINRIFRGFLYKFIIAYLINAYWLHLPLHQTKTALSALSYMYAYSLYLFFDFAGYSAFAVGLSYLMGIRTPENFNKPFLSRNIKEFWNRWHMSLSFWFRDYVYMRIVFFLTKRKTIADKFVISALGYLALFLLMGVWHGLQLHYIVYGSYHALLMIGFEFFAQRSGWADRWKARFPVHLLSVIVTFHFVCFGLLIFSGWLF</sequence>
<dbReference type="EC" id="2.3.1.-" evidence="9"/>
<keyword evidence="5 10" id="KW-0812">Transmembrane</keyword>
<feature type="transmembrane region" description="Helical" evidence="10">
    <location>
        <begin position="109"/>
        <end position="126"/>
    </location>
</feature>
<comment type="pathway">
    <text evidence="9">Cell wall biogenesis; lipoteichoic acid biosynthesis.</text>
</comment>
<dbReference type="EMBL" id="JNVM01000006">
    <property type="protein sequence ID" value="KEQ26567.1"/>
    <property type="molecule type" value="Genomic_DNA"/>
</dbReference>
<comment type="function">
    <text evidence="9">O-acyltransferase that catalyzes D-alanylation of both teichoic acid and lipoteichoic acid (LTA). D-alanylation of LTA plays an important role in modulating the properties of the cell wall in Gram-positive bacteria, influencing the net charge of the cell wall. Catalyzes D-alanylation from DltC carrier protein.</text>
</comment>
<evidence type="ECO:0000256" key="7">
    <source>
        <dbReference type="ARBA" id="ARBA00023136"/>
    </source>
</evidence>
<evidence type="ECO:0000256" key="2">
    <source>
        <dbReference type="ARBA" id="ARBA00010323"/>
    </source>
</evidence>
<evidence type="ECO:0000256" key="1">
    <source>
        <dbReference type="ARBA" id="ARBA00004651"/>
    </source>
</evidence>
<accession>A0A081P794</accession>
<dbReference type="GO" id="GO:0016746">
    <property type="term" value="F:acyltransferase activity"/>
    <property type="evidence" value="ECO:0007669"/>
    <property type="project" value="UniProtKB-KW"/>
</dbReference>
<dbReference type="NCBIfam" id="TIGR04091">
    <property type="entry name" value="LTA_dltB"/>
    <property type="match status" value="1"/>
</dbReference>
<dbReference type="OrthoDB" id="9805788at2"/>
<dbReference type="InterPro" id="IPR024194">
    <property type="entry name" value="Ac/AlaTfrase_AlgI/DltB"/>
</dbReference>
<dbReference type="UniPathway" id="UPA00556"/>
<evidence type="ECO:0000256" key="5">
    <source>
        <dbReference type="ARBA" id="ARBA00022692"/>
    </source>
</evidence>
<keyword evidence="3 9" id="KW-1003">Cell membrane</keyword>
<protein>
    <recommendedName>
        <fullName evidence="9">Teichoic acid D-alanyltransferase</fullName>
        <ecNumber evidence="9">2.3.1.-</ecNumber>
    </recommendedName>
</protein>
<dbReference type="Proteomes" id="UP000028123">
    <property type="component" value="Unassembled WGS sequence"/>
</dbReference>
<feature type="transmembrane region" description="Helical" evidence="10">
    <location>
        <begin position="186"/>
        <end position="205"/>
    </location>
</feature>
<keyword evidence="8 9" id="KW-0012">Acyltransferase</keyword>
<dbReference type="eggNOG" id="COG1696">
    <property type="taxonomic scope" value="Bacteria"/>
</dbReference>
<dbReference type="InterPro" id="IPR004299">
    <property type="entry name" value="MBOAT_fam"/>
</dbReference>
<comment type="caution">
    <text evidence="11">The sequence shown here is derived from an EMBL/GenBank/DDBJ whole genome shotgun (WGS) entry which is preliminary data.</text>
</comment>
<keyword evidence="7 9" id="KW-0472">Membrane</keyword>
<dbReference type="InterPro" id="IPR024024">
    <property type="entry name" value="DltB"/>
</dbReference>
<keyword evidence="12" id="KW-1185">Reference proteome</keyword>
<dbReference type="PANTHER" id="PTHR13285">
    <property type="entry name" value="ACYLTRANSFERASE"/>
    <property type="match status" value="1"/>
</dbReference>
<evidence type="ECO:0000256" key="6">
    <source>
        <dbReference type="ARBA" id="ARBA00022989"/>
    </source>
</evidence>
<proteinExistence type="inferred from homology"/>
<evidence type="ECO:0000256" key="3">
    <source>
        <dbReference type="ARBA" id="ARBA00022475"/>
    </source>
</evidence>
<evidence type="ECO:0000256" key="8">
    <source>
        <dbReference type="ARBA" id="ARBA00023315"/>
    </source>
</evidence>
<dbReference type="RefSeq" id="WP_036679319.1">
    <property type="nucleotide sequence ID" value="NZ_JNVM01000006.1"/>
</dbReference>
<gene>
    <name evidence="11" type="ORF">ET33_32505</name>
</gene>